<feature type="transmembrane region" description="Helical" evidence="7">
    <location>
        <begin position="44"/>
        <end position="64"/>
    </location>
</feature>
<protein>
    <recommendedName>
        <fullName evidence="8">Bacterial sugar transferase domain-containing protein</fullName>
    </recommendedName>
</protein>
<dbReference type="EMBL" id="MHLN01000003">
    <property type="protein sequence ID" value="OGZ12587.1"/>
    <property type="molecule type" value="Genomic_DNA"/>
</dbReference>
<organism evidence="9 10">
    <name type="scientific">Candidatus Lloydbacteria bacterium RIFCSPHIGHO2_02_FULL_51_22</name>
    <dbReference type="NCBI Taxonomy" id="1798663"/>
    <lineage>
        <taxon>Bacteria</taxon>
        <taxon>Candidatus Lloydiibacteriota</taxon>
    </lineage>
</organism>
<dbReference type="InterPro" id="IPR003362">
    <property type="entry name" value="Bact_transf"/>
</dbReference>
<dbReference type="PANTHER" id="PTHR30576:SF0">
    <property type="entry name" value="UNDECAPRENYL-PHOSPHATE N-ACETYLGALACTOSAMINYL 1-PHOSPHATE TRANSFERASE-RELATED"/>
    <property type="match status" value="1"/>
</dbReference>
<comment type="similarity">
    <text evidence="2">Belongs to the bacterial sugar transferase family.</text>
</comment>
<dbReference type="InterPro" id="IPR017475">
    <property type="entry name" value="EPS_sugar_tfrase"/>
</dbReference>
<keyword evidence="3" id="KW-0808">Transferase</keyword>
<dbReference type="Pfam" id="PF02397">
    <property type="entry name" value="Bac_transf"/>
    <property type="match status" value="1"/>
</dbReference>
<keyword evidence="4 7" id="KW-0812">Transmembrane</keyword>
<accession>A0A1G2DG04</accession>
<feature type="transmembrane region" description="Helical" evidence="7">
    <location>
        <begin position="108"/>
        <end position="125"/>
    </location>
</feature>
<evidence type="ECO:0000313" key="9">
    <source>
        <dbReference type="EMBL" id="OGZ12587.1"/>
    </source>
</evidence>
<dbReference type="PANTHER" id="PTHR30576">
    <property type="entry name" value="COLANIC BIOSYNTHESIS UDP-GLUCOSE LIPID CARRIER TRANSFERASE"/>
    <property type="match status" value="1"/>
</dbReference>
<keyword evidence="6 7" id="KW-0472">Membrane</keyword>
<comment type="subcellular location">
    <subcellularLocation>
        <location evidence="1">Membrane</location>
        <topology evidence="1">Multi-pass membrane protein</topology>
    </subcellularLocation>
</comment>
<dbReference type="GO" id="GO:0016780">
    <property type="term" value="F:phosphotransferase activity, for other substituted phosphate groups"/>
    <property type="evidence" value="ECO:0007669"/>
    <property type="project" value="TreeGrafter"/>
</dbReference>
<evidence type="ECO:0000256" key="5">
    <source>
        <dbReference type="ARBA" id="ARBA00022989"/>
    </source>
</evidence>
<feature type="transmembrane region" description="Helical" evidence="7">
    <location>
        <begin position="9"/>
        <end position="32"/>
    </location>
</feature>
<name>A0A1G2DG04_9BACT</name>
<proteinExistence type="inferred from homology"/>
<gene>
    <name evidence="9" type="ORF">A3D67_04235</name>
</gene>
<dbReference type="AlphaFoldDB" id="A0A1G2DG04"/>
<keyword evidence="5 7" id="KW-1133">Transmembrane helix</keyword>
<feature type="domain" description="Bacterial sugar transferase" evidence="8">
    <location>
        <begin position="260"/>
        <end position="446"/>
    </location>
</feature>
<evidence type="ECO:0000256" key="7">
    <source>
        <dbReference type="SAM" id="Phobius"/>
    </source>
</evidence>
<evidence type="ECO:0000256" key="2">
    <source>
        <dbReference type="ARBA" id="ARBA00006464"/>
    </source>
</evidence>
<dbReference type="NCBIfam" id="TIGR03025">
    <property type="entry name" value="EPS_sugtrans"/>
    <property type="match status" value="1"/>
</dbReference>
<dbReference type="GO" id="GO:0016020">
    <property type="term" value="C:membrane"/>
    <property type="evidence" value="ECO:0007669"/>
    <property type="project" value="UniProtKB-SubCell"/>
</dbReference>
<evidence type="ECO:0000313" key="10">
    <source>
        <dbReference type="Proteomes" id="UP000178099"/>
    </source>
</evidence>
<evidence type="ECO:0000256" key="1">
    <source>
        <dbReference type="ARBA" id="ARBA00004141"/>
    </source>
</evidence>
<feature type="transmembrane region" description="Helical" evidence="7">
    <location>
        <begin position="76"/>
        <end position="96"/>
    </location>
</feature>
<evidence type="ECO:0000256" key="4">
    <source>
        <dbReference type="ARBA" id="ARBA00022692"/>
    </source>
</evidence>
<reference evidence="9 10" key="1">
    <citation type="journal article" date="2016" name="Nat. Commun.">
        <title>Thousands of microbial genomes shed light on interconnected biogeochemical processes in an aquifer system.</title>
        <authorList>
            <person name="Anantharaman K."/>
            <person name="Brown C.T."/>
            <person name="Hug L.A."/>
            <person name="Sharon I."/>
            <person name="Castelle C.J."/>
            <person name="Probst A.J."/>
            <person name="Thomas B.C."/>
            <person name="Singh A."/>
            <person name="Wilkins M.J."/>
            <person name="Karaoz U."/>
            <person name="Brodie E.L."/>
            <person name="Williams K.H."/>
            <person name="Hubbard S.S."/>
            <person name="Banfield J.F."/>
        </authorList>
    </citation>
    <scope>NUCLEOTIDE SEQUENCE [LARGE SCALE GENOMIC DNA]</scope>
</reference>
<evidence type="ECO:0000256" key="6">
    <source>
        <dbReference type="ARBA" id="ARBA00023136"/>
    </source>
</evidence>
<sequence length="451" mass="51993">MFLGRRRLLALLVGDVCLFYIALGAVLFLRYFHDLRQVNLIEHALAFSFLTAAWLVVFLATGLYDKSTLFFRRKLPALLLKAQIANSAVAVFFFYFFPVFKITPKTNLFLYIVISSLFILIWRIYGIEFLGRGRKQSALIIGRGKELYELAEEINKNPRYNIRFAGGWNLDMLLSPDFEEEFLREAKKHKVSVVVIDLHNEKIEALLPRLYNLLFSGVRFVDMGKLYEEMFDRIPLSLLRYNWFLENISPRKHRAYDLLRRVFDIALSLALGIVTLIFMPFVALAIRLEDKGPVFIRQKRIGEGGKTIEVPKFRSMQRGYENGVWIGETDNKVTRVGAFLRATRIDELPQIWSVLTGDIALIGPRPDMTGLGLRLMAEIPYYSIRSIVKPGITGWAQVRQNYSYGNLSPQSVEETKTRLAYDLFYIKNRSFSLDVVIALRTIQTLLTRVGS</sequence>
<dbReference type="Proteomes" id="UP000178099">
    <property type="component" value="Unassembled WGS sequence"/>
</dbReference>
<evidence type="ECO:0000256" key="3">
    <source>
        <dbReference type="ARBA" id="ARBA00022679"/>
    </source>
</evidence>
<comment type="caution">
    <text evidence="9">The sequence shown here is derived from an EMBL/GenBank/DDBJ whole genome shotgun (WGS) entry which is preliminary data.</text>
</comment>
<feature type="transmembrane region" description="Helical" evidence="7">
    <location>
        <begin position="262"/>
        <end position="286"/>
    </location>
</feature>
<evidence type="ECO:0000259" key="8">
    <source>
        <dbReference type="Pfam" id="PF02397"/>
    </source>
</evidence>